<dbReference type="InterPro" id="IPR054722">
    <property type="entry name" value="PolX-like_BBD"/>
</dbReference>
<evidence type="ECO:0000256" key="7">
    <source>
        <dbReference type="PIRSR" id="PIRSR602129-50"/>
    </source>
</evidence>
<dbReference type="PANTHER" id="PTHR46101:SF9">
    <property type="entry name" value="HISTIDINE DECARBOXYLASE"/>
    <property type="match status" value="1"/>
</dbReference>
<keyword evidence="3" id="KW-0645">Protease</keyword>
<comment type="caution">
    <text evidence="10">The sequence shown here is derived from an EMBL/GenBank/DDBJ whole genome shotgun (WGS) entry which is preliminary data.</text>
</comment>
<dbReference type="InterPro" id="IPR013103">
    <property type="entry name" value="RVT_2"/>
</dbReference>
<dbReference type="GO" id="GO:0016831">
    <property type="term" value="F:carboxy-lyase activity"/>
    <property type="evidence" value="ECO:0007669"/>
    <property type="project" value="UniProtKB-KW"/>
</dbReference>
<dbReference type="Pfam" id="PF25597">
    <property type="entry name" value="SH3_retrovirus"/>
    <property type="match status" value="1"/>
</dbReference>
<accession>A0AAE1W9F6</accession>
<keyword evidence="4" id="KW-0210">Decarboxylase</keyword>
<evidence type="ECO:0000256" key="3">
    <source>
        <dbReference type="ARBA" id="ARBA00022750"/>
    </source>
</evidence>
<dbReference type="InterPro" id="IPR036397">
    <property type="entry name" value="RNaseH_sf"/>
</dbReference>
<comment type="cofactor">
    <cofactor evidence="1 7">
        <name>pyridoxal 5'-phosphate</name>
        <dbReference type="ChEBI" id="CHEBI:597326"/>
    </cofactor>
</comment>
<keyword evidence="11" id="KW-1185">Reference proteome</keyword>
<name>A0AAE1W9F6_9LAMI</name>
<keyword evidence="5 7" id="KW-0663">Pyridoxal phosphate</keyword>
<dbReference type="InterPro" id="IPR012337">
    <property type="entry name" value="RNaseH-like_sf"/>
</dbReference>
<dbReference type="Pfam" id="PF00665">
    <property type="entry name" value="rve"/>
    <property type="match status" value="1"/>
</dbReference>
<dbReference type="EMBL" id="JACGWL010000013">
    <property type="protein sequence ID" value="KAK4388981.1"/>
    <property type="molecule type" value="Genomic_DNA"/>
</dbReference>
<dbReference type="Proteomes" id="UP001289374">
    <property type="component" value="Unassembled WGS sequence"/>
</dbReference>
<proteinExistence type="inferred from homology"/>
<evidence type="ECO:0000256" key="5">
    <source>
        <dbReference type="ARBA" id="ARBA00022898"/>
    </source>
</evidence>
<dbReference type="InterPro" id="IPR015424">
    <property type="entry name" value="PyrdxlP-dep_Trfase"/>
</dbReference>
<keyword evidence="3" id="KW-0378">Hydrolase</keyword>
<dbReference type="GO" id="GO:0015074">
    <property type="term" value="P:DNA integration"/>
    <property type="evidence" value="ECO:0007669"/>
    <property type="project" value="InterPro"/>
</dbReference>
<dbReference type="SUPFAM" id="SSF53098">
    <property type="entry name" value="Ribonuclease H-like"/>
    <property type="match status" value="1"/>
</dbReference>
<dbReference type="InterPro" id="IPR051151">
    <property type="entry name" value="Group_II_Decarboxylase"/>
</dbReference>
<dbReference type="AlphaFoldDB" id="A0AAE1W9F6"/>
<dbReference type="SUPFAM" id="SSF56672">
    <property type="entry name" value="DNA/RNA polymerases"/>
    <property type="match status" value="1"/>
</dbReference>
<protein>
    <submittedName>
        <fullName evidence="10">Retrovirus-related Pol polyprotein from transposon TNT 1-94</fullName>
    </submittedName>
</protein>
<dbReference type="GO" id="GO:0030170">
    <property type="term" value="F:pyridoxal phosphate binding"/>
    <property type="evidence" value="ECO:0007669"/>
    <property type="project" value="InterPro"/>
</dbReference>
<evidence type="ECO:0000259" key="9">
    <source>
        <dbReference type="PROSITE" id="PS50994"/>
    </source>
</evidence>
<dbReference type="InterPro" id="IPR057670">
    <property type="entry name" value="SH3_retrovirus"/>
</dbReference>
<dbReference type="Pfam" id="PF14223">
    <property type="entry name" value="Retrotran_gag_2"/>
    <property type="match status" value="1"/>
</dbReference>
<keyword evidence="6" id="KW-0456">Lyase</keyword>
<evidence type="ECO:0000313" key="10">
    <source>
        <dbReference type="EMBL" id="KAK4388981.1"/>
    </source>
</evidence>
<evidence type="ECO:0000256" key="1">
    <source>
        <dbReference type="ARBA" id="ARBA00001933"/>
    </source>
</evidence>
<dbReference type="Pfam" id="PF00282">
    <property type="entry name" value="Pyridoxal_deC"/>
    <property type="match status" value="1"/>
</dbReference>
<comment type="similarity">
    <text evidence="2">Belongs to the group II decarboxylase family.</text>
</comment>
<dbReference type="PROSITE" id="PS50994">
    <property type="entry name" value="INTEGRASE"/>
    <property type="match status" value="1"/>
</dbReference>
<keyword evidence="3" id="KW-0064">Aspartyl protease</keyword>
<dbReference type="Pfam" id="PF07727">
    <property type="entry name" value="RVT_2"/>
    <property type="match status" value="1"/>
</dbReference>
<dbReference type="Pfam" id="PF22936">
    <property type="entry name" value="Pol_BBD"/>
    <property type="match status" value="1"/>
</dbReference>
<dbReference type="InterPro" id="IPR043502">
    <property type="entry name" value="DNA/RNA_pol_sf"/>
</dbReference>
<gene>
    <name evidence="10" type="ORF">Sango_2235100</name>
</gene>
<dbReference type="GO" id="GO:0003676">
    <property type="term" value="F:nucleic acid binding"/>
    <property type="evidence" value="ECO:0007669"/>
    <property type="project" value="InterPro"/>
</dbReference>
<dbReference type="InterPro" id="IPR002129">
    <property type="entry name" value="PyrdxlP-dep_de-COase"/>
</dbReference>
<evidence type="ECO:0000256" key="2">
    <source>
        <dbReference type="ARBA" id="ARBA00009533"/>
    </source>
</evidence>
<evidence type="ECO:0000256" key="6">
    <source>
        <dbReference type="ARBA" id="ARBA00023239"/>
    </source>
</evidence>
<dbReference type="InterPro" id="IPR001584">
    <property type="entry name" value="Integrase_cat-core"/>
</dbReference>
<dbReference type="GO" id="GO:0004190">
    <property type="term" value="F:aspartic-type endopeptidase activity"/>
    <property type="evidence" value="ECO:0007669"/>
    <property type="project" value="UniProtKB-KW"/>
</dbReference>
<reference evidence="10" key="1">
    <citation type="submission" date="2020-06" db="EMBL/GenBank/DDBJ databases">
        <authorList>
            <person name="Li T."/>
            <person name="Hu X."/>
            <person name="Zhang T."/>
            <person name="Song X."/>
            <person name="Zhang H."/>
            <person name="Dai N."/>
            <person name="Sheng W."/>
            <person name="Hou X."/>
            <person name="Wei L."/>
        </authorList>
    </citation>
    <scope>NUCLEOTIDE SEQUENCE</scope>
    <source>
        <strain evidence="10">K16</strain>
        <tissue evidence="10">Leaf</tissue>
    </source>
</reference>
<dbReference type="Gene3D" id="3.30.420.10">
    <property type="entry name" value="Ribonuclease H-like superfamily/Ribonuclease H"/>
    <property type="match status" value="1"/>
</dbReference>
<dbReference type="PANTHER" id="PTHR46101">
    <property type="match status" value="1"/>
</dbReference>
<dbReference type="Gene3D" id="3.40.640.10">
    <property type="entry name" value="Type I PLP-dependent aspartate aminotransferase-like (Major domain)"/>
    <property type="match status" value="1"/>
</dbReference>
<organism evidence="10 11">
    <name type="scientific">Sesamum angolense</name>
    <dbReference type="NCBI Taxonomy" id="2727404"/>
    <lineage>
        <taxon>Eukaryota</taxon>
        <taxon>Viridiplantae</taxon>
        <taxon>Streptophyta</taxon>
        <taxon>Embryophyta</taxon>
        <taxon>Tracheophyta</taxon>
        <taxon>Spermatophyta</taxon>
        <taxon>Magnoliopsida</taxon>
        <taxon>eudicotyledons</taxon>
        <taxon>Gunneridae</taxon>
        <taxon>Pentapetalae</taxon>
        <taxon>asterids</taxon>
        <taxon>lamiids</taxon>
        <taxon>Lamiales</taxon>
        <taxon>Pedaliaceae</taxon>
        <taxon>Sesamum</taxon>
    </lineage>
</organism>
<feature type="modified residue" description="N6-(pyridoxal phosphate)lysine" evidence="7">
    <location>
        <position position="300"/>
    </location>
</feature>
<evidence type="ECO:0000313" key="11">
    <source>
        <dbReference type="Proteomes" id="UP001289374"/>
    </source>
</evidence>
<reference evidence="10" key="2">
    <citation type="journal article" date="2024" name="Plant">
        <title>Genomic evolution and insights into agronomic trait innovations of Sesamum species.</title>
        <authorList>
            <person name="Miao H."/>
            <person name="Wang L."/>
            <person name="Qu L."/>
            <person name="Liu H."/>
            <person name="Sun Y."/>
            <person name="Le M."/>
            <person name="Wang Q."/>
            <person name="Wei S."/>
            <person name="Zheng Y."/>
            <person name="Lin W."/>
            <person name="Duan Y."/>
            <person name="Cao H."/>
            <person name="Xiong S."/>
            <person name="Wang X."/>
            <person name="Wei L."/>
            <person name="Li C."/>
            <person name="Ma Q."/>
            <person name="Ju M."/>
            <person name="Zhao R."/>
            <person name="Li G."/>
            <person name="Mu C."/>
            <person name="Tian Q."/>
            <person name="Mei H."/>
            <person name="Zhang T."/>
            <person name="Gao T."/>
            <person name="Zhang H."/>
        </authorList>
    </citation>
    <scope>NUCLEOTIDE SEQUENCE</scope>
    <source>
        <strain evidence="10">K16</strain>
    </source>
</reference>
<dbReference type="GO" id="GO:0019752">
    <property type="term" value="P:carboxylic acid metabolic process"/>
    <property type="evidence" value="ECO:0007669"/>
    <property type="project" value="InterPro"/>
</dbReference>
<sequence>MKTSGVVLNNMAPHFPVNKFSTNGQLPSSDYDRQAVMIPNQIDMGEKSHQPEEDFAVVEPKNEESAVERLHHLTKKVTEFQDHLRERATNHLGYPGNHNCSHYLGLSRLLQFNINNAGDPFKESDYGLHSKKFEVGVLDWFAQLWGIDKDQYWGYVTNGGTEANLHTILLGRELLPNGILYTSEESHYSLFKIARMYRMDCETIATLATGEMDCNDLRHKLLINKDRPAIINVTIGTTFKGAVDDLDLVVQTLTDCGFSDNQFYIHCDAAISGLVVPFLKQVPKFTFKKPIGSVSISGHKFLGCPMPCVEEGVTLPEDSSTSSSDEKGKLENKKAKDSEALYYIQTAVADHIFPRISVATSAKEAWSILQKEYQGSAKVRIIKLQTLRRDFENMKMKDSETIDEYYTKVRELVNQLKAYGEDIPEKRVVEKLLISVTEKYDPIVTTIEETKDITTLTVTELVGSLEAYEKRRSLKEIIKLIVAETGEATWYIDSAASNHMTYNKGAFQTLDESFKTNVKLGDNHIVKVEGKGSVAINTRKGTRIINDVMYIPNLRTNLFSVGQMMEKGYTLHFGGDSCTIYDNKDKTLKIAEVRMKEHRCFPIHLQYMGRTTMKAQEDQSWLWHKRLGHFNFQGLKILHQKKMMTDLPQIQAVEGACEACLQGKQHKKPFPSGTSWRAKAVLELIHTDVCGPMRTPSHEQNRYFILFIDDYSRMTWVYFMREKSEVFKVFKKFKNLVEKQSGRSIKVLRSDRGKEYNNSEFDKFCEEEGIEHQTTVSYNPQQNGVSERKNRTVMEMARSMLQEKHLPKAFWAEAVYTAVYLLNRCPTKAVQNMTPIEVWSGKKPSAKHLRIFGSICYVHIPTEKRHKLEEKTEKGIFLGYSTQSKGYRIYNQKTKKLIISRDVEFDEDAMWNWDEEKVERQSVMIPKETPPQQQQEEGTDQAEMERRSQEAPGSPRRSSPSEEIEEETPPRRTKLLSDIYETCNFIMLEPENFETAVKHKVWVQAMEEEIKMIENNYTWELADRPKDKDVIGVKWIYKTNLNADGSIQKHKARLVAKGYSQLPGIDYTETFAPVARLDTIRALIAIAANKKWKIYQMDVKSAFLNGYIDEEIYVEQPQGFIAKGSEEKVLRLKKALYGLKQAPRAWYSRIDKYFMDRGFRKSLSEPTLYIKSQGNDTLIISLYVDDLIYTGNNEKMIQDFKEDMMKTFEMSDLGLMHFSSELR</sequence>
<dbReference type="InterPro" id="IPR015421">
    <property type="entry name" value="PyrdxlP-dep_Trfase_major"/>
</dbReference>
<feature type="region of interest" description="Disordered" evidence="8">
    <location>
        <begin position="922"/>
        <end position="973"/>
    </location>
</feature>
<feature type="domain" description="Integrase catalytic" evidence="9">
    <location>
        <begin position="667"/>
        <end position="843"/>
    </location>
</feature>
<dbReference type="Pfam" id="PF13976">
    <property type="entry name" value="gag_pre-integrs"/>
    <property type="match status" value="1"/>
</dbReference>
<dbReference type="InterPro" id="IPR025724">
    <property type="entry name" value="GAG-pre-integrase_dom"/>
</dbReference>
<evidence type="ECO:0000256" key="4">
    <source>
        <dbReference type="ARBA" id="ARBA00022793"/>
    </source>
</evidence>
<evidence type="ECO:0000256" key="8">
    <source>
        <dbReference type="SAM" id="MobiDB-lite"/>
    </source>
</evidence>
<dbReference type="SUPFAM" id="SSF53383">
    <property type="entry name" value="PLP-dependent transferases"/>
    <property type="match status" value="1"/>
</dbReference>